<keyword evidence="2" id="KW-0479">Metal-binding</keyword>
<gene>
    <name evidence="5" type="ORF">CAK95_24800</name>
</gene>
<dbReference type="Gene3D" id="3.60.15.10">
    <property type="entry name" value="Ribonuclease Z/Hydroxyacylglutathione hydrolase-like"/>
    <property type="match status" value="1"/>
</dbReference>
<dbReference type="InterPro" id="IPR036866">
    <property type="entry name" value="RibonucZ/Hydroxyglut_hydro"/>
</dbReference>
<accession>A0A1W6ZX31</accession>
<dbReference type="PANTHER" id="PTHR42978">
    <property type="entry name" value="QUORUM-QUENCHING LACTONASE YTNP-RELATED-RELATED"/>
    <property type="match status" value="1"/>
</dbReference>
<dbReference type="RefSeq" id="WP_086090353.1">
    <property type="nucleotide sequence ID" value="NZ_CP021112.1"/>
</dbReference>
<keyword evidence="3 5" id="KW-0378">Hydrolase</keyword>
<dbReference type="GO" id="GO:0046872">
    <property type="term" value="F:metal ion binding"/>
    <property type="evidence" value="ECO:0007669"/>
    <property type="project" value="UniProtKB-KW"/>
</dbReference>
<reference evidence="5 6" key="1">
    <citation type="submission" date="2017-05" db="EMBL/GenBank/DDBJ databases">
        <title>Full genome sequence of Pseudorhodoplanes sinuspersici.</title>
        <authorList>
            <person name="Dastgheib S.M.M."/>
            <person name="Shavandi M."/>
            <person name="Tirandaz H."/>
        </authorList>
    </citation>
    <scope>NUCLEOTIDE SEQUENCE [LARGE SCALE GENOMIC DNA]</scope>
    <source>
        <strain evidence="5 6">RIPI110</strain>
    </source>
</reference>
<evidence type="ECO:0000313" key="6">
    <source>
        <dbReference type="Proteomes" id="UP000194137"/>
    </source>
</evidence>
<dbReference type="InterPro" id="IPR006311">
    <property type="entry name" value="TAT_signal"/>
</dbReference>
<dbReference type="CDD" id="cd07720">
    <property type="entry name" value="OPHC2-like_MBL-fold"/>
    <property type="match status" value="1"/>
</dbReference>
<dbReference type="KEGG" id="psin:CAK95_24800"/>
<dbReference type="Pfam" id="PF00753">
    <property type="entry name" value="Lactamase_B"/>
    <property type="match status" value="1"/>
</dbReference>
<dbReference type="GO" id="GO:0016787">
    <property type="term" value="F:hydrolase activity"/>
    <property type="evidence" value="ECO:0007669"/>
    <property type="project" value="UniProtKB-KW"/>
</dbReference>
<evidence type="ECO:0000256" key="3">
    <source>
        <dbReference type="ARBA" id="ARBA00022801"/>
    </source>
</evidence>
<evidence type="ECO:0000256" key="4">
    <source>
        <dbReference type="ARBA" id="ARBA00022833"/>
    </source>
</evidence>
<dbReference type="EMBL" id="CP021112">
    <property type="protein sequence ID" value="ARQ01959.1"/>
    <property type="molecule type" value="Genomic_DNA"/>
</dbReference>
<evidence type="ECO:0000256" key="1">
    <source>
        <dbReference type="ARBA" id="ARBA00007749"/>
    </source>
</evidence>
<dbReference type="Proteomes" id="UP000194137">
    <property type="component" value="Chromosome"/>
</dbReference>
<dbReference type="AlphaFoldDB" id="A0A1W6ZX31"/>
<keyword evidence="6" id="KW-1185">Reference proteome</keyword>
<dbReference type="OrthoDB" id="9773738at2"/>
<dbReference type="PANTHER" id="PTHR42978:SF6">
    <property type="entry name" value="QUORUM-QUENCHING LACTONASE YTNP-RELATED"/>
    <property type="match status" value="1"/>
</dbReference>
<evidence type="ECO:0000313" key="5">
    <source>
        <dbReference type="EMBL" id="ARQ01959.1"/>
    </source>
</evidence>
<dbReference type="STRING" id="1235591.CAK95_24800"/>
<organism evidence="5 6">
    <name type="scientific">Pseudorhodoplanes sinuspersici</name>
    <dbReference type="NCBI Taxonomy" id="1235591"/>
    <lineage>
        <taxon>Bacteria</taxon>
        <taxon>Pseudomonadati</taxon>
        <taxon>Pseudomonadota</taxon>
        <taxon>Alphaproteobacteria</taxon>
        <taxon>Hyphomicrobiales</taxon>
        <taxon>Pseudorhodoplanes</taxon>
    </lineage>
</organism>
<dbReference type="InterPro" id="IPR051013">
    <property type="entry name" value="MBL_superfamily_lactonases"/>
</dbReference>
<dbReference type="SUPFAM" id="SSF56281">
    <property type="entry name" value="Metallo-hydrolase/oxidoreductase"/>
    <property type="match status" value="1"/>
</dbReference>
<keyword evidence="4" id="KW-0862">Zinc</keyword>
<sequence>MSDVTRRSVMAGAATAAAAAMMGEFSWSTRAHAQAPMAGKQAASYYRYKVGDFEVTVVADGVTRFKLPPTFVANVDTAEVKKALAANFYDTEIFNNNYTPIVVNTGKNLVVIDTGTGEAGFNQSKGSNGQFLTNMAAAGIDPKQVDTVIISHFHGDHVNGILKADNTLAFPNAAIRVPGQEYKYWMDDGEMNKQTSERMTGLFKNNRRIFTNPEVAKRVEPYEAGKDIVSGITGVATNGHSVGHHSHIVSSGDKSIFVQGDVTHVPYLFARNPGWHLMFDQDPQMAEATRRKVYDMLAADKMMVQAFHYPFPSAAYIEKTPTGYREHMIQWSPTL</sequence>
<dbReference type="SMART" id="SM00849">
    <property type="entry name" value="Lactamase_B"/>
    <property type="match status" value="1"/>
</dbReference>
<proteinExistence type="inferred from homology"/>
<dbReference type="InterPro" id="IPR001279">
    <property type="entry name" value="Metallo-B-lactamas"/>
</dbReference>
<dbReference type="PROSITE" id="PS51318">
    <property type="entry name" value="TAT"/>
    <property type="match status" value="1"/>
</dbReference>
<name>A0A1W6ZX31_9HYPH</name>
<comment type="similarity">
    <text evidence="1">Belongs to the metallo-beta-lactamase superfamily.</text>
</comment>
<protein>
    <submittedName>
        <fullName evidence="5">MBL fold metallo-hydrolase</fullName>
    </submittedName>
</protein>
<evidence type="ECO:0000256" key="2">
    <source>
        <dbReference type="ARBA" id="ARBA00022723"/>
    </source>
</evidence>